<dbReference type="Pfam" id="PF01497">
    <property type="entry name" value="Peripla_BP_2"/>
    <property type="match status" value="1"/>
</dbReference>
<dbReference type="InterPro" id="IPR033870">
    <property type="entry name" value="FatB"/>
</dbReference>
<evidence type="ECO:0000256" key="1">
    <source>
        <dbReference type="ARBA" id="ARBA00004196"/>
    </source>
</evidence>
<proteinExistence type="inferred from homology"/>
<evidence type="ECO:0000256" key="5">
    <source>
        <dbReference type="SAM" id="MobiDB-lite"/>
    </source>
</evidence>
<protein>
    <submittedName>
        <fullName evidence="8">Siderophore ABC transporter substrate-binding protein</fullName>
    </submittedName>
</protein>
<dbReference type="InterPro" id="IPR051313">
    <property type="entry name" value="Bact_iron-sidero_bind"/>
</dbReference>
<evidence type="ECO:0000256" key="4">
    <source>
        <dbReference type="ARBA" id="ARBA00022729"/>
    </source>
</evidence>
<dbReference type="PROSITE" id="PS51257">
    <property type="entry name" value="PROKAR_LIPOPROTEIN"/>
    <property type="match status" value="1"/>
</dbReference>
<evidence type="ECO:0000256" key="6">
    <source>
        <dbReference type="SAM" id="SignalP"/>
    </source>
</evidence>
<feature type="signal peptide" evidence="6">
    <location>
        <begin position="1"/>
        <end position="21"/>
    </location>
</feature>
<feature type="domain" description="Fe/B12 periplasmic-binding" evidence="7">
    <location>
        <begin position="79"/>
        <end position="352"/>
    </location>
</feature>
<comment type="similarity">
    <text evidence="2">Belongs to the bacterial solute-binding protein 8 family.</text>
</comment>
<evidence type="ECO:0000313" key="9">
    <source>
        <dbReference type="Proteomes" id="UP001597519"/>
    </source>
</evidence>
<dbReference type="RefSeq" id="WP_377774188.1">
    <property type="nucleotide sequence ID" value="NZ_JBHUOQ010000004.1"/>
</dbReference>
<dbReference type="SUPFAM" id="SSF53807">
    <property type="entry name" value="Helical backbone' metal receptor"/>
    <property type="match status" value="1"/>
</dbReference>
<dbReference type="PROSITE" id="PS50983">
    <property type="entry name" value="FE_B12_PBP"/>
    <property type="match status" value="1"/>
</dbReference>
<reference evidence="9" key="1">
    <citation type="journal article" date="2019" name="Int. J. Syst. Evol. Microbiol.">
        <title>The Global Catalogue of Microorganisms (GCM) 10K type strain sequencing project: providing services to taxonomists for standard genome sequencing and annotation.</title>
        <authorList>
            <consortium name="The Broad Institute Genomics Platform"/>
            <consortium name="The Broad Institute Genome Sequencing Center for Infectious Disease"/>
            <person name="Wu L."/>
            <person name="Ma J."/>
        </authorList>
    </citation>
    <scope>NUCLEOTIDE SEQUENCE [LARGE SCALE GENOMIC DNA]</scope>
    <source>
        <strain evidence="9">KCTC 33575</strain>
    </source>
</reference>
<keyword evidence="3" id="KW-0813">Transport</keyword>
<accession>A0ABW5WWN5</accession>
<gene>
    <name evidence="8" type="ORF">ACFSX4_10070</name>
</gene>
<dbReference type="Gene3D" id="3.40.50.1980">
    <property type="entry name" value="Nitrogenase molybdenum iron protein domain"/>
    <property type="match status" value="2"/>
</dbReference>
<dbReference type="InterPro" id="IPR002491">
    <property type="entry name" value="ABC_transptr_periplasmic_BD"/>
</dbReference>
<feature type="chain" id="PRO_5046598151" evidence="6">
    <location>
        <begin position="22"/>
        <end position="352"/>
    </location>
</feature>
<evidence type="ECO:0000256" key="2">
    <source>
        <dbReference type="ARBA" id="ARBA00008814"/>
    </source>
</evidence>
<feature type="compositionally biased region" description="Acidic residues" evidence="5">
    <location>
        <begin position="28"/>
        <end position="57"/>
    </location>
</feature>
<keyword evidence="4 6" id="KW-0732">Signal</keyword>
<evidence type="ECO:0000259" key="7">
    <source>
        <dbReference type="PROSITE" id="PS50983"/>
    </source>
</evidence>
<sequence>MTKYKFLQLTVLMAVFALVLAACSNSGDEAETDDSNNETSEETTDDSNAEEGSDESADAGTVEIEDAHGTVEVPVNPESVVALDNRTFETLDDWGVELTAAAVSLMPSGLSYLDNDSIEDIGNHREPNLEAIAAANPDLVIVGQRFSGYYEDIKELVPEAAVIDLNVNVDETAETPGENLVNGLKDNTTKLGQIFEKEAEAEQLNADFDQAVEDATAAYNGSDTVMSVIVSGGEIGFSAPHNGRVWGPMYEIFGWEPSLEVEGSTEDHQGDDISVEAIADSNPDWIMVLDRDADMDEESTPAQDVIENSPALQNTTAVSEGQVIYAPADTYLNESIQTYIELFGDISNTLNQ</sequence>
<dbReference type="PANTHER" id="PTHR30532">
    <property type="entry name" value="IRON III DICITRATE-BINDING PERIPLASMIC PROTEIN"/>
    <property type="match status" value="1"/>
</dbReference>
<name>A0ABW5WWN5_9STAP</name>
<comment type="subcellular location">
    <subcellularLocation>
        <location evidence="1">Cell envelope</location>
    </subcellularLocation>
</comment>
<comment type="caution">
    <text evidence="8">The sequence shown here is derived from an EMBL/GenBank/DDBJ whole genome shotgun (WGS) entry which is preliminary data.</text>
</comment>
<evidence type="ECO:0000256" key="3">
    <source>
        <dbReference type="ARBA" id="ARBA00022448"/>
    </source>
</evidence>
<feature type="region of interest" description="Disordered" evidence="5">
    <location>
        <begin position="27"/>
        <end position="60"/>
    </location>
</feature>
<evidence type="ECO:0000313" key="8">
    <source>
        <dbReference type="EMBL" id="MFD2830805.1"/>
    </source>
</evidence>
<dbReference type="EMBL" id="JBHUOQ010000004">
    <property type="protein sequence ID" value="MFD2830805.1"/>
    <property type="molecule type" value="Genomic_DNA"/>
</dbReference>
<dbReference type="CDD" id="cd01140">
    <property type="entry name" value="FatB"/>
    <property type="match status" value="1"/>
</dbReference>
<dbReference type="PANTHER" id="PTHR30532:SF28">
    <property type="entry name" value="PETROBACTIN-BINDING PROTEIN YCLQ"/>
    <property type="match status" value="1"/>
</dbReference>
<organism evidence="8 9">
    <name type="scientific">Corticicoccus populi</name>
    <dbReference type="NCBI Taxonomy" id="1812821"/>
    <lineage>
        <taxon>Bacteria</taxon>
        <taxon>Bacillati</taxon>
        <taxon>Bacillota</taxon>
        <taxon>Bacilli</taxon>
        <taxon>Bacillales</taxon>
        <taxon>Staphylococcaceae</taxon>
        <taxon>Corticicoccus</taxon>
    </lineage>
</organism>
<dbReference type="Proteomes" id="UP001597519">
    <property type="component" value="Unassembled WGS sequence"/>
</dbReference>
<keyword evidence="9" id="KW-1185">Reference proteome</keyword>